<dbReference type="EMBL" id="JACHMH010000001">
    <property type="protein sequence ID" value="MBB4681397.1"/>
    <property type="molecule type" value="Genomic_DNA"/>
</dbReference>
<dbReference type="InterPro" id="IPR020598">
    <property type="entry name" value="rRNA_Ade_methylase_Trfase_N"/>
</dbReference>
<evidence type="ECO:0000256" key="2">
    <source>
        <dbReference type="ARBA" id="ARBA00022679"/>
    </source>
</evidence>
<sequence>MQPGRPPRNHQPNHSSVHLLWSQKVISELVVNAELGPDDLVMDLGAGTGSITAELVRTRARVLAVERDEEFVGDLERRYGEHENLRVVHDDLLSVPLPHREFAVVSNIPFSITTALLRRLLNTPNGSLTQADLLVEWGMAKRLTAAWPRDLEAAWWAARFEISIKHRVPATAFRPAPKIDAAHLVFKRKTGQSKHLQGVIWALLSTAYGGPNVPARTALTSFITRGRAHRMLHEIGIESQAPVGTIKLSQWLGIATELAADKSLSWPPLPKNLRTDGSRREEAPNRGLRAPQGKAAQGRANHQGNTTGRGQGNTGQGKAAYGKGKGGQGNPGQDRSNQGRSAQGRPSGKPRRAPGR</sequence>
<dbReference type="SUPFAM" id="SSF53335">
    <property type="entry name" value="S-adenosyl-L-methionine-dependent methyltransferases"/>
    <property type="match status" value="1"/>
</dbReference>
<dbReference type="PANTHER" id="PTHR11727">
    <property type="entry name" value="DIMETHYLADENOSINE TRANSFERASE"/>
    <property type="match status" value="1"/>
</dbReference>
<dbReference type="GO" id="GO:0052910">
    <property type="term" value="F:23S rRNA (adenine(2085)-N(6))-dimethyltransferase activity"/>
    <property type="evidence" value="ECO:0007669"/>
    <property type="project" value="UniProtKB-EC"/>
</dbReference>
<evidence type="ECO:0000256" key="1">
    <source>
        <dbReference type="ARBA" id="ARBA00022603"/>
    </source>
</evidence>
<name>A0A7W7FXK1_9PSEU</name>
<keyword evidence="3 5" id="KW-0949">S-adenosyl-L-methionine</keyword>
<dbReference type="GO" id="GO:0003723">
    <property type="term" value="F:RNA binding"/>
    <property type="evidence" value="ECO:0007669"/>
    <property type="project" value="UniProtKB-UniRule"/>
</dbReference>
<dbReference type="Proteomes" id="UP000533598">
    <property type="component" value="Unassembled WGS sequence"/>
</dbReference>
<dbReference type="SMART" id="SM00650">
    <property type="entry name" value="rADc"/>
    <property type="match status" value="1"/>
</dbReference>
<comment type="similarity">
    <text evidence="5">Belongs to the class I-like SAM-binding methyltransferase superfamily. rRNA adenine N(6)-methyltransferase family.</text>
</comment>
<dbReference type="Gene3D" id="3.40.50.150">
    <property type="entry name" value="Vaccinia Virus protein VP39"/>
    <property type="match status" value="1"/>
</dbReference>
<evidence type="ECO:0000256" key="3">
    <source>
        <dbReference type="ARBA" id="ARBA00022691"/>
    </source>
</evidence>
<feature type="binding site" evidence="5">
    <location>
        <position position="20"/>
    </location>
    <ligand>
        <name>S-adenosyl-L-methionine</name>
        <dbReference type="ChEBI" id="CHEBI:59789"/>
    </ligand>
</feature>
<evidence type="ECO:0000313" key="8">
    <source>
        <dbReference type="EMBL" id="MBB4681397.1"/>
    </source>
</evidence>
<accession>A0A7W7FXK1</accession>
<feature type="binding site" evidence="5">
    <location>
        <position position="45"/>
    </location>
    <ligand>
        <name>S-adenosyl-L-methionine</name>
        <dbReference type="ChEBI" id="CHEBI:59789"/>
    </ligand>
</feature>
<keyword evidence="9" id="KW-1185">Reference proteome</keyword>
<evidence type="ECO:0000259" key="7">
    <source>
        <dbReference type="SMART" id="SM00650"/>
    </source>
</evidence>
<comment type="caution">
    <text evidence="8">The sequence shown here is derived from an EMBL/GenBank/DDBJ whole genome shotgun (WGS) entry which is preliminary data.</text>
</comment>
<dbReference type="PROSITE" id="PS51689">
    <property type="entry name" value="SAM_RNA_A_N6_MT"/>
    <property type="match status" value="1"/>
</dbReference>
<evidence type="ECO:0000256" key="6">
    <source>
        <dbReference type="SAM" id="MobiDB-lite"/>
    </source>
</evidence>
<dbReference type="InterPro" id="IPR029063">
    <property type="entry name" value="SAM-dependent_MTases_sf"/>
</dbReference>
<organism evidence="8 9">
    <name type="scientific">Crossiella cryophila</name>
    <dbReference type="NCBI Taxonomy" id="43355"/>
    <lineage>
        <taxon>Bacteria</taxon>
        <taxon>Bacillati</taxon>
        <taxon>Actinomycetota</taxon>
        <taxon>Actinomycetes</taxon>
        <taxon>Pseudonocardiales</taxon>
        <taxon>Pseudonocardiaceae</taxon>
        <taxon>Crossiella</taxon>
    </lineage>
</organism>
<dbReference type="AlphaFoldDB" id="A0A7W7FXK1"/>
<dbReference type="Gene3D" id="1.10.8.100">
    <property type="entry name" value="Ribosomal RNA adenine dimethylase-like, domain 2"/>
    <property type="match status" value="1"/>
</dbReference>
<keyword evidence="1 5" id="KW-0489">Methyltransferase</keyword>
<dbReference type="Pfam" id="PF00398">
    <property type="entry name" value="RrnaAD"/>
    <property type="match status" value="1"/>
</dbReference>
<keyword evidence="4 5" id="KW-0694">RNA-binding</keyword>
<feature type="binding site" evidence="5">
    <location>
        <position position="91"/>
    </location>
    <ligand>
        <name>S-adenosyl-L-methionine</name>
        <dbReference type="ChEBI" id="CHEBI:59789"/>
    </ligand>
</feature>
<feature type="binding site" evidence="5">
    <location>
        <position position="107"/>
    </location>
    <ligand>
        <name>S-adenosyl-L-methionine</name>
        <dbReference type="ChEBI" id="CHEBI:59789"/>
    </ligand>
</feature>
<protein>
    <submittedName>
        <fullName evidence="8">23S rRNA (Adenine-N6)-dimethyltransferase</fullName>
        <ecNumber evidence="8">2.1.1.184</ecNumber>
    </submittedName>
</protein>
<dbReference type="EC" id="2.1.1.184" evidence="8"/>
<dbReference type="RefSeq" id="WP_185007939.1">
    <property type="nucleotide sequence ID" value="NZ_BAAAUI010000008.1"/>
</dbReference>
<dbReference type="InterPro" id="IPR023165">
    <property type="entry name" value="rRNA_Ade_diMease-like_C"/>
</dbReference>
<dbReference type="InterPro" id="IPR001737">
    <property type="entry name" value="KsgA/Erm"/>
</dbReference>
<feature type="domain" description="Ribosomal RNA adenine methylase transferase N-terminal" evidence="7">
    <location>
        <begin position="25"/>
        <end position="190"/>
    </location>
</feature>
<feature type="binding site" evidence="5">
    <location>
        <position position="18"/>
    </location>
    <ligand>
        <name>S-adenosyl-L-methionine</name>
        <dbReference type="ChEBI" id="CHEBI:59789"/>
    </ligand>
</feature>
<proteinExistence type="inferred from homology"/>
<gene>
    <name evidence="8" type="ORF">HNR67_007515</name>
</gene>
<dbReference type="PROSITE" id="PS01131">
    <property type="entry name" value="RRNA_A_DIMETH"/>
    <property type="match status" value="1"/>
</dbReference>
<dbReference type="InterPro" id="IPR020596">
    <property type="entry name" value="rRNA_Ade_Mease_Trfase_CS"/>
</dbReference>
<evidence type="ECO:0000256" key="4">
    <source>
        <dbReference type="ARBA" id="ARBA00022884"/>
    </source>
</evidence>
<dbReference type="PANTHER" id="PTHR11727:SF27">
    <property type="entry name" value="RIBOSOMAL RNA SMALL SUBUNIT METHYLTRANSFERASE, CHLOROPLASTIC"/>
    <property type="match status" value="1"/>
</dbReference>
<feature type="binding site" evidence="5">
    <location>
        <position position="66"/>
    </location>
    <ligand>
        <name>S-adenosyl-L-methionine</name>
        <dbReference type="ChEBI" id="CHEBI:59789"/>
    </ligand>
</feature>
<evidence type="ECO:0000313" key="9">
    <source>
        <dbReference type="Proteomes" id="UP000533598"/>
    </source>
</evidence>
<dbReference type="GO" id="GO:0000179">
    <property type="term" value="F:rRNA (adenine-N6,N6-)-dimethyltransferase activity"/>
    <property type="evidence" value="ECO:0007669"/>
    <property type="project" value="UniProtKB-UniRule"/>
</dbReference>
<feature type="compositionally biased region" description="Basic and acidic residues" evidence="6">
    <location>
        <begin position="273"/>
        <end position="284"/>
    </location>
</feature>
<reference evidence="8 9" key="1">
    <citation type="submission" date="2020-08" db="EMBL/GenBank/DDBJ databases">
        <title>Sequencing the genomes of 1000 actinobacteria strains.</title>
        <authorList>
            <person name="Klenk H.-P."/>
        </authorList>
    </citation>
    <scope>NUCLEOTIDE SEQUENCE [LARGE SCALE GENOMIC DNA]</scope>
    <source>
        <strain evidence="8 9">DSM 44230</strain>
    </source>
</reference>
<evidence type="ECO:0000256" key="5">
    <source>
        <dbReference type="PROSITE-ProRule" id="PRU01026"/>
    </source>
</evidence>
<feature type="region of interest" description="Disordered" evidence="6">
    <location>
        <begin position="264"/>
        <end position="356"/>
    </location>
</feature>
<dbReference type="CDD" id="cd02440">
    <property type="entry name" value="AdoMet_MTases"/>
    <property type="match status" value="1"/>
</dbReference>
<keyword evidence="2 5" id="KW-0808">Transferase</keyword>